<evidence type="ECO:0000259" key="2">
    <source>
        <dbReference type="Pfam" id="PF02800"/>
    </source>
</evidence>
<sequence length="72" mass="7998">MLGVAEDPVVSSDIIIITDPRASIVDLEMTRVVGGDLVKIMSWYDNERGFPCQMVREAVRMTGKEKWRAGSA</sequence>
<dbReference type="Pfam" id="PF02800">
    <property type="entry name" value="Gp_dh_C"/>
    <property type="match status" value="1"/>
</dbReference>
<dbReference type="Gene3D" id="3.30.360.10">
    <property type="entry name" value="Dihydrodipicolinate Reductase, domain 2"/>
    <property type="match status" value="1"/>
</dbReference>
<organism evidence="3 4">
    <name type="scientific">Candidatus Nitrobium versatile</name>
    <dbReference type="NCBI Taxonomy" id="2884831"/>
    <lineage>
        <taxon>Bacteria</taxon>
        <taxon>Pseudomonadati</taxon>
        <taxon>Nitrospirota</taxon>
        <taxon>Nitrospiria</taxon>
        <taxon>Nitrospirales</taxon>
        <taxon>Nitrospiraceae</taxon>
        <taxon>Candidatus Nitrobium</taxon>
    </lineage>
</organism>
<evidence type="ECO:0000313" key="4">
    <source>
        <dbReference type="Proteomes" id="UP000705867"/>
    </source>
</evidence>
<dbReference type="Proteomes" id="UP000705867">
    <property type="component" value="Unassembled WGS sequence"/>
</dbReference>
<proteinExistence type="predicted"/>
<dbReference type="InterPro" id="IPR020829">
    <property type="entry name" value="GlycerAld_3-P_DH_cat"/>
</dbReference>
<feature type="domain" description="Glyceraldehyde 3-phosphate dehydrogenase catalytic" evidence="2">
    <location>
        <begin position="2"/>
        <end position="44"/>
    </location>
</feature>
<reference evidence="3" key="1">
    <citation type="journal article" date="2021" name="bioRxiv">
        <title>Unraveling nitrogen, sulfur and carbon metabolic pathways and microbial community transcriptional responses to substrate deprivation and toxicity stresses in a bioreactor mimicking anoxic brackish coastal sediment conditions.</title>
        <authorList>
            <person name="Martins P.D."/>
            <person name="Echeveste M.J."/>
            <person name="Arshad A."/>
            <person name="Kurth J."/>
            <person name="Ouboter H."/>
            <person name="Jetten M.S.M."/>
            <person name="Welte C.U."/>
        </authorList>
    </citation>
    <scope>NUCLEOTIDE SEQUENCE</scope>
    <source>
        <strain evidence="3">MAG_39</strain>
    </source>
</reference>
<reference evidence="3" key="2">
    <citation type="submission" date="2021-08" db="EMBL/GenBank/DDBJ databases">
        <authorList>
            <person name="Dalcin Martins P."/>
        </authorList>
    </citation>
    <scope>NUCLEOTIDE SEQUENCE</scope>
    <source>
        <strain evidence="3">MAG_39</strain>
    </source>
</reference>
<dbReference type="AlphaFoldDB" id="A0A953J7S9"/>
<comment type="caution">
    <text evidence="3">The sequence shown here is derived from an EMBL/GenBank/DDBJ whole genome shotgun (WGS) entry which is preliminary data.</text>
</comment>
<evidence type="ECO:0000313" key="3">
    <source>
        <dbReference type="EMBL" id="MBZ0157298.1"/>
    </source>
</evidence>
<gene>
    <name evidence="3" type="ORF">K8I29_13945</name>
</gene>
<dbReference type="PANTHER" id="PTHR43148">
    <property type="entry name" value="GLYCERALDEHYDE-3-PHOSPHATE DEHYDROGENASE 2"/>
    <property type="match status" value="1"/>
</dbReference>
<protein>
    <recommendedName>
        <fullName evidence="2">Glyceraldehyde 3-phosphate dehydrogenase catalytic domain-containing protein</fullName>
    </recommendedName>
</protein>
<dbReference type="InterPro" id="IPR020831">
    <property type="entry name" value="GlycerAld/Erythrose_P_DH"/>
</dbReference>
<name>A0A953J7S9_9BACT</name>
<evidence type="ECO:0000256" key="1">
    <source>
        <dbReference type="ARBA" id="ARBA00023002"/>
    </source>
</evidence>
<dbReference type="EMBL" id="JAIOIV010000110">
    <property type="protein sequence ID" value="MBZ0157298.1"/>
    <property type="molecule type" value="Genomic_DNA"/>
</dbReference>
<dbReference type="SUPFAM" id="SSF55347">
    <property type="entry name" value="Glyceraldehyde-3-phosphate dehydrogenase-like, C-terminal domain"/>
    <property type="match status" value="1"/>
</dbReference>
<dbReference type="GO" id="GO:0016620">
    <property type="term" value="F:oxidoreductase activity, acting on the aldehyde or oxo group of donors, NAD or NADP as acceptor"/>
    <property type="evidence" value="ECO:0007669"/>
    <property type="project" value="InterPro"/>
</dbReference>
<keyword evidence="1" id="KW-0560">Oxidoreductase</keyword>
<dbReference type="Gene3D" id="3.40.50.720">
    <property type="entry name" value="NAD(P)-binding Rossmann-like Domain"/>
    <property type="match status" value="1"/>
</dbReference>
<accession>A0A953J7S9</accession>